<proteinExistence type="predicted"/>
<dbReference type="PANTHER" id="PTHR43333">
    <property type="entry name" value="2-HACID_DH_C DOMAIN-CONTAINING PROTEIN"/>
    <property type="match status" value="1"/>
</dbReference>
<organism evidence="4 5">
    <name type="scientific">Candidatus Ruania gallistercoris</name>
    <dbReference type="NCBI Taxonomy" id="2838746"/>
    <lineage>
        <taxon>Bacteria</taxon>
        <taxon>Bacillati</taxon>
        <taxon>Actinomycetota</taxon>
        <taxon>Actinomycetes</taxon>
        <taxon>Micrococcales</taxon>
        <taxon>Ruaniaceae</taxon>
        <taxon>Ruania</taxon>
    </lineage>
</organism>
<dbReference type="InterPro" id="IPR036291">
    <property type="entry name" value="NAD(P)-bd_dom_sf"/>
</dbReference>
<feature type="domain" description="D-isomer specific 2-hydroxyacid dehydrogenase NAD-binding" evidence="3">
    <location>
        <begin position="1"/>
        <end position="37"/>
    </location>
</feature>
<evidence type="ECO:0000259" key="3">
    <source>
        <dbReference type="Pfam" id="PF02826"/>
    </source>
</evidence>
<dbReference type="GO" id="GO:0051287">
    <property type="term" value="F:NAD binding"/>
    <property type="evidence" value="ECO:0007669"/>
    <property type="project" value="InterPro"/>
</dbReference>
<dbReference type="GO" id="GO:0016491">
    <property type="term" value="F:oxidoreductase activity"/>
    <property type="evidence" value="ECO:0007669"/>
    <property type="project" value="UniProtKB-KW"/>
</dbReference>
<protein>
    <submittedName>
        <fullName evidence="4">D-2-hydroxyacid dehydrogenase</fullName>
    </submittedName>
</protein>
<dbReference type="Proteomes" id="UP000824037">
    <property type="component" value="Unassembled WGS sequence"/>
</dbReference>
<dbReference type="AlphaFoldDB" id="A0A9D2J6P4"/>
<dbReference type="SUPFAM" id="SSF51735">
    <property type="entry name" value="NAD(P)-binding Rossmann-fold domains"/>
    <property type="match status" value="1"/>
</dbReference>
<keyword evidence="2" id="KW-0520">NAD</keyword>
<comment type="caution">
    <text evidence="4">The sequence shown here is derived from an EMBL/GenBank/DDBJ whole genome shotgun (WGS) entry which is preliminary data.</text>
</comment>
<name>A0A9D2J6P4_9MICO</name>
<dbReference type="PANTHER" id="PTHR43333:SF1">
    <property type="entry name" value="D-ISOMER SPECIFIC 2-HYDROXYACID DEHYDROGENASE NAD-BINDING DOMAIN-CONTAINING PROTEIN"/>
    <property type="match status" value="1"/>
</dbReference>
<gene>
    <name evidence="4" type="ORF">H9815_20210</name>
</gene>
<evidence type="ECO:0000313" key="5">
    <source>
        <dbReference type="Proteomes" id="UP000824037"/>
    </source>
</evidence>
<dbReference type="EMBL" id="DXBY01000343">
    <property type="protein sequence ID" value="HIZ38107.1"/>
    <property type="molecule type" value="Genomic_DNA"/>
</dbReference>
<evidence type="ECO:0000256" key="1">
    <source>
        <dbReference type="ARBA" id="ARBA00023002"/>
    </source>
</evidence>
<accession>A0A9D2J6P4</accession>
<feature type="non-terminal residue" evidence="4">
    <location>
        <position position="1"/>
    </location>
</feature>
<keyword evidence="1" id="KW-0560">Oxidoreductase</keyword>
<dbReference type="Gene3D" id="3.40.50.720">
    <property type="entry name" value="NAD(P)-binding Rossmann-like Domain"/>
    <property type="match status" value="2"/>
</dbReference>
<evidence type="ECO:0000313" key="4">
    <source>
        <dbReference type="EMBL" id="HIZ38107.1"/>
    </source>
</evidence>
<reference evidence="4" key="1">
    <citation type="journal article" date="2021" name="PeerJ">
        <title>Extensive microbial diversity within the chicken gut microbiome revealed by metagenomics and culture.</title>
        <authorList>
            <person name="Gilroy R."/>
            <person name="Ravi A."/>
            <person name="Getino M."/>
            <person name="Pursley I."/>
            <person name="Horton D.L."/>
            <person name="Alikhan N.F."/>
            <person name="Baker D."/>
            <person name="Gharbi K."/>
            <person name="Hall N."/>
            <person name="Watson M."/>
            <person name="Adriaenssens E.M."/>
            <person name="Foster-Nyarko E."/>
            <person name="Jarju S."/>
            <person name="Secka A."/>
            <person name="Antonio M."/>
            <person name="Oren A."/>
            <person name="Chaudhuri R.R."/>
            <person name="La Ragione R."/>
            <person name="Hildebrand F."/>
            <person name="Pallen M.J."/>
        </authorList>
    </citation>
    <scope>NUCLEOTIDE SEQUENCE</scope>
    <source>
        <strain evidence="4">ChiGjej4B4-7305</strain>
    </source>
</reference>
<dbReference type="InterPro" id="IPR006140">
    <property type="entry name" value="D-isomer_DH_NAD-bd"/>
</dbReference>
<evidence type="ECO:0000256" key="2">
    <source>
        <dbReference type="ARBA" id="ARBA00023027"/>
    </source>
</evidence>
<sequence length="79" mass="8488">LRAGTIAGAALDVMDPEPLPAGHPLWDLPTALITPHNSGDFVGWRRALVELFAENLSRWQAGEGLHNVVDKNMGYVPGS</sequence>
<dbReference type="Pfam" id="PF02826">
    <property type="entry name" value="2-Hacid_dh_C"/>
    <property type="match status" value="1"/>
</dbReference>
<reference evidence="4" key="2">
    <citation type="submission" date="2021-04" db="EMBL/GenBank/DDBJ databases">
        <authorList>
            <person name="Gilroy R."/>
        </authorList>
    </citation>
    <scope>NUCLEOTIDE SEQUENCE</scope>
    <source>
        <strain evidence="4">ChiGjej4B4-7305</strain>
    </source>
</reference>